<dbReference type="AlphaFoldDB" id="A0A520LMD8"/>
<evidence type="ECO:0000256" key="2">
    <source>
        <dbReference type="ARBA" id="ARBA00022592"/>
    </source>
</evidence>
<evidence type="ECO:0000313" key="5">
    <source>
        <dbReference type="Proteomes" id="UP000318148"/>
    </source>
</evidence>
<keyword evidence="2" id="KW-0813">Transport</keyword>
<sequence length="68" mass="8036">MTELSFENHIMKQFDEELEEIRTRLMEMGGKVEQQLKNAILSIYNGDSKLAQDVIDQEKFIDQMEKDL</sequence>
<accession>A0A520LMD8</accession>
<reference evidence="4 5" key="1">
    <citation type="submission" date="2019-02" db="EMBL/GenBank/DDBJ databases">
        <title>Prokaryotic population dynamics and viral predation in marine succession experiment using metagenomics: the confinement effect.</title>
        <authorList>
            <person name="Haro-Moreno J.M."/>
            <person name="Rodriguez-Valera F."/>
            <person name="Lopez-Perez M."/>
        </authorList>
    </citation>
    <scope>NUCLEOTIDE SEQUENCE [LARGE SCALE GENOMIC DNA]</scope>
    <source>
        <strain evidence="4">MED-G169</strain>
    </source>
</reference>
<comment type="caution">
    <text evidence="4">The sequence shown here is derived from an EMBL/GenBank/DDBJ whole genome shotgun (WGS) entry which is preliminary data.</text>
</comment>
<proteinExistence type="inferred from homology"/>
<dbReference type="GO" id="GO:0006817">
    <property type="term" value="P:phosphate ion transport"/>
    <property type="evidence" value="ECO:0007669"/>
    <property type="project" value="UniProtKB-KW"/>
</dbReference>
<dbReference type="GO" id="GO:0045936">
    <property type="term" value="P:negative regulation of phosphate metabolic process"/>
    <property type="evidence" value="ECO:0007669"/>
    <property type="project" value="InterPro"/>
</dbReference>
<keyword evidence="2" id="KW-0592">Phosphate transport</keyword>
<dbReference type="Gene3D" id="1.20.58.220">
    <property type="entry name" value="Phosphate transport system protein phou homolog 2, domain 2"/>
    <property type="match status" value="1"/>
</dbReference>
<dbReference type="Pfam" id="PF01895">
    <property type="entry name" value="PhoU"/>
    <property type="match status" value="1"/>
</dbReference>
<gene>
    <name evidence="4" type="ORF">EVB02_02675</name>
</gene>
<dbReference type="Proteomes" id="UP000318148">
    <property type="component" value="Unassembled WGS sequence"/>
</dbReference>
<protein>
    <submittedName>
        <fullName evidence="4">Phosphate transport system regulator PhoU</fullName>
    </submittedName>
</protein>
<dbReference type="PANTHER" id="PTHR42930:SF3">
    <property type="entry name" value="PHOSPHATE-SPECIFIC TRANSPORT SYSTEM ACCESSORY PROTEIN PHOU"/>
    <property type="match status" value="1"/>
</dbReference>
<organism evidence="4 5">
    <name type="scientific">SAR92 clade bacterium</name>
    <dbReference type="NCBI Taxonomy" id="2315479"/>
    <lineage>
        <taxon>Bacteria</taxon>
        <taxon>Pseudomonadati</taxon>
        <taxon>Pseudomonadota</taxon>
        <taxon>Gammaproteobacteria</taxon>
        <taxon>Cellvibrionales</taxon>
        <taxon>Porticoccaceae</taxon>
        <taxon>SAR92 clade</taxon>
    </lineage>
</organism>
<dbReference type="InterPro" id="IPR026022">
    <property type="entry name" value="PhoU_dom"/>
</dbReference>
<evidence type="ECO:0000313" key="4">
    <source>
        <dbReference type="EMBL" id="RZO06290.1"/>
    </source>
</evidence>
<feature type="domain" description="PhoU" evidence="3">
    <location>
        <begin position="25"/>
        <end position="67"/>
    </location>
</feature>
<feature type="non-terminal residue" evidence="4">
    <location>
        <position position="68"/>
    </location>
</feature>
<dbReference type="EMBL" id="SHBO01000028">
    <property type="protein sequence ID" value="RZO06290.1"/>
    <property type="molecule type" value="Genomic_DNA"/>
</dbReference>
<name>A0A520LMD8_9GAMM</name>
<dbReference type="InterPro" id="IPR038078">
    <property type="entry name" value="PhoU-like_sf"/>
</dbReference>
<comment type="similarity">
    <text evidence="1">Belongs to the PhoU family.</text>
</comment>
<dbReference type="SUPFAM" id="SSF109755">
    <property type="entry name" value="PhoU-like"/>
    <property type="match status" value="1"/>
</dbReference>
<dbReference type="GO" id="GO:0030643">
    <property type="term" value="P:intracellular phosphate ion homeostasis"/>
    <property type="evidence" value="ECO:0007669"/>
    <property type="project" value="InterPro"/>
</dbReference>
<evidence type="ECO:0000256" key="1">
    <source>
        <dbReference type="ARBA" id="ARBA00008107"/>
    </source>
</evidence>
<dbReference type="InterPro" id="IPR028366">
    <property type="entry name" value="PhoU"/>
</dbReference>
<evidence type="ECO:0000259" key="3">
    <source>
        <dbReference type="Pfam" id="PF01895"/>
    </source>
</evidence>
<dbReference type="PANTHER" id="PTHR42930">
    <property type="entry name" value="PHOSPHATE-SPECIFIC TRANSPORT SYSTEM ACCESSORY PROTEIN PHOU"/>
    <property type="match status" value="1"/>
</dbReference>